<name>A0A1W4XER5_AGRPL</name>
<comment type="subcellular location">
    <subcellularLocation>
        <location evidence="1">Nucleus</location>
    </subcellularLocation>
</comment>
<evidence type="ECO:0000313" key="7">
    <source>
        <dbReference type="RefSeq" id="XP_018330943.1"/>
    </source>
</evidence>
<sequence length="431" mass="49099">MDSTTELHFLKKINEFVYDEDKVVTFKWLSKTLDVNVEDSKKLLEIYTTNHKGGDLEIVYWISGKLNDNSYRTLLIKQAEFDDNFREFADVSCKFIYSIYKKNETDFKELLINSEVVGSVAGSLSSKRCIKRTLKQKAPLPALKKTDITKHKPSLFINVPAKSIKSASESNVKTVVSSTTAKKENGTAKGIANFISKMPPKQKAQSDICISKSNVKPDKSTSITEEDVKEINKLNDKIQTIIDTDDSEEEKRTPKNTNRKDEKPKNKRKRIASNSTAKNKKQRKRIVEPNDSDSDDIFANDDEEEHQEPMHISDEEDDLLLLYKPTSGLDSTNKKRKLVKQTFTDEDGYIMTCKKWVCVDDESEDEKKNTIKDDKKESKDNKAPEAKDTHHEVNFKKVKEENTGNGTSKAKGKSKKPVGNQTTLMKFFTKA</sequence>
<reference evidence="7" key="1">
    <citation type="submission" date="2025-08" db="UniProtKB">
        <authorList>
            <consortium name="RefSeq"/>
        </authorList>
    </citation>
    <scope>IDENTIFICATION</scope>
    <source>
        <tissue evidence="7">Entire body</tissue>
    </source>
</reference>
<keyword evidence="3" id="KW-0235">DNA replication</keyword>
<dbReference type="AlphaFoldDB" id="A0A1W4XER5"/>
<dbReference type="Gene3D" id="3.90.1030.20">
    <property type="entry name" value="DNA polymerase delta, p66 (Cdc27) subunit, wHTH domain"/>
    <property type="match status" value="1"/>
</dbReference>
<dbReference type="KEGG" id="apln:108740915"/>
<evidence type="ECO:0000256" key="1">
    <source>
        <dbReference type="ARBA" id="ARBA00004123"/>
    </source>
</evidence>
<dbReference type="InterPro" id="IPR019038">
    <property type="entry name" value="POLD3"/>
</dbReference>
<feature type="compositionally biased region" description="Basic and acidic residues" evidence="5">
    <location>
        <begin position="365"/>
        <end position="402"/>
    </location>
</feature>
<feature type="compositionally biased region" description="Basic and acidic residues" evidence="5">
    <location>
        <begin position="249"/>
        <end position="264"/>
    </location>
</feature>
<dbReference type="GO" id="GO:0003887">
    <property type="term" value="F:DNA-directed DNA polymerase activity"/>
    <property type="evidence" value="ECO:0007669"/>
    <property type="project" value="TreeGrafter"/>
</dbReference>
<keyword evidence="6" id="KW-1185">Reference proteome</keyword>
<feature type="region of interest" description="Disordered" evidence="5">
    <location>
        <begin position="242"/>
        <end position="315"/>
    </location>
</feature>
<protein>
    <recommendedName>
        <fullName evidence="2">DNA polymerase delta subunit 3</fullName>
    </recommendedName>
</protein>
<evidence type="ECO:0000313" key="6">
    <source>
        <dbReference type="Proteomes" id="UP000192223"/>
    </source>
</evidence>
<accession>A0A1W4XER5</accession>
<dbReference type="STRING" id="224129.A0A1W4XER5"/>
<dbReference type="PANTHER" id="PTHR17598:SF13">
    <property type="entry name" value="DNA POLYMERASE DELTA SUBUNIT 3"/>
    <property type="match status" value="1"/>
</dbReference>
<dbReference type="GO" id="GO:1904161">
    <property type="term" value="P:DNA synthesis involved in UV-damage excision repair"/>
    <property type="evidence" value="ECO:0007669"/>
    <property type="project" value="TreeGrafter"/>
</dbReference>
<dbReference type="Pfam" id="PF09507">
    <property type="entry name" value="CDC27"/>
    <property type="match status" value="1"/>
</dbReference>
<feature type="compositionally biased region" description="Acidic residues" evidence="5">
    <location>
        <begin position="290"/>
        <end position="306"/>
    </location>
</feature>
<dbReference type="GeneID" id="108740915"/>
<dbReference type="PANTHER" id="PTHR17598">
    <property type="entry name" value="DNA POLYMERASE DELTA SUBUNIT 3"/>
    <property type="match status" value="1"/>
</dbReference>
<proteinExistence type="predicted"/>
<dbReference type="RefSeq" id="XP_018330943.1">
    <property type="nucleotide sequence ID" value="XM_018475441.1"/>
</dbReference>
<keyword evidence="4" id="KW-0539">Nucleus</keyword>
<dbReference type="GO" id="GO:0006271">
    <property type="term" value="P:DNA strand elongation involved in DNA replication"/>
    <property type="evidence" value="ECO:0007669"/>
    <property type="project" value="TreeGrafter"/>
</dbReference>
<dbReference type="Proteomes" id="UP000192223">
    <property type="component" value="Unplaced"/>
</dbReference>
<organism evidence="6 7">
    <name type="scientific">Agrilus planipennis</name>
    <name type="common">Emerald ash borer</name>
    <name type="synonym">Agrilus marcopoli</name>
    <dbReference type="NCBI Taxonomy" id="224129"/>
    <lineage>
        <taxon>Eukaryota</taxon>
        <taxon>Metazoa</taxon>
        <taxon>Ecdysozoa</taxon>
        <taxon>Arthropoda</taxon>
        <taxon>Hexapoda</taxon>
        <taxon>Insecta</taxon>
        <taxon>Pterygota</taxon>
        <taxon>Neoptera</taxon>
        <taxon>Endopterygota</taxon>
        <taxon>Coleoptera</taxon>
        <taxon>Polyphaga</taxon>
        <taxon>Elateriformia</taxon>
        <taxon>Buprestoidea</taxon>
        <taxon>Buprestidae</taxon>
        <taxon>Agrilinae</taxon>
        <taxon>Agrilus</taxon>
    </lineage>
</organism>
<feature type="region of interest" description="Disordered" evidence="5">
    <location>
        <begin position="197"/>
        <end position="226"/>
    </location>
</feature>
<evidence type="ECO:0000256" key="2">
    <source>
        <dbReference type="ARBA" id="ARBA00017589"/>
    </source>
</evidence>
<dbReference type="GO" id="GO:0043625">
    <property type="term" value="C:delta DNA polymerase complex"/>
    <property type="evidence" value="ECO:0007669"/>
    <property type="project" value="InterPro"/>
</dbReference>
<evidence type="ECO:0000256" key="4">
    <source>
        <dbReference type="ARBA" id="ARBA00023242"/>
    </source>
</evidence>
<dbReference type="OrthoDB" id="514823at2759"/>
<dbReference type="InterPro" id="IPR041913">
    <property type="entry name" value="POLD3_sf"/>
</dbReference>
<dbReference type="GO" id="GO:0006297">
    <property type="term" value="P:nucleotide-excision repair, DNA gap filling"/>
    <property type="evidence" value="ECO:0007669"/>
    <property type="project" value="TreeGrafter"/>
</dbReference>
<feature type="region of interest" description="Disordered" evidence="5">
    <location>
        <begin position="362"/>
        <end position="431"/>
    </location>
</feature>
<evidence type="ECO:0000256" key="3">
    <source>
        <dbReference type="ARBA" id="ARBA00022705"/>
    </source>
</evidence>
<gene>
    <name evidence="7" type="primary">LOC108740915</name>
</gene>
<evidence type="ECO:0000256" key="5">
    <source>
        <dbReference type="SAM" id="MobiDB-lite"/>
    </source>
</evidence>
<dbReference type="InParanoid" id="A0A1W4XER5"/>